<comment type="caution">
    <text evidence="1">The sequence shown here is derived from an EMBL/GenBank/DDBJ whole genome shotgun (WGS) entry which is preliminary data.</text>
</comment>
<evidence type="ECO:0000313" key="2">
    <source>
        <dbReference type="EMBL" id="CAL6018642.1"/>
    </source>
</evidence>
<dbReference type="SUPFAM" id="SSF50985">
    <property type="entry name" value="RCC1/BLIP-II"/>
    <property type="match status" value="1"/>
</dbReference>
<protein>
    <submittedName>
        <fullName evidence="1">Regulator of chromosome condensation 1/beta-lactamase-inhibitor protein II</fullName>
    </submittedName>
    <submittedName>
        <fullName evidence="2">Regulator_of chromosome condensation 1/beta-lactamase-inhibitor protein II</fullName>
    </submittedName>
</protein>
<dbReference type="Proteomes" id="UP001642409">
    <property type="component" value="Unassembled WGS sequence"/>
</dbReference>
<accession>A0AA86NTZ5</accession>
<reference evidence="1" key="1">
    <citation type="submission" date="2023-06" db="EMBL/GenBank/DDBJ databases">
        <authorList>
            <person name="Kurt Z."/>
        </authorList>
    </citation>
    <scope>NUCLEOTIDE SEQUENCE</scope>
</reference>
<organism evidence="1">
    <name type="scientific">Hexamita inflata</name>
    <dbReference type="NCBI Taxonomy" id="28002"/>
    <lineage>
        <taxon>Eukaryota</taxon>
        <taxon>Metamonada</taxon>
        <taxon>Diplomonadida</taxon>
        <taxon>Hexamitidae</taxon>
        <taxon>Hexamitinae</taxon>
        <taxon>Hexamita</taxon>
    </lineage>
</organism>
<keyword evidence="3" id="KW-1185">Reference proteome</keyword>
<dbReference type="AlphaFoldDB" id="A0AA86NTZ5"/>
<evidence type="ECO:0000313" key="3">
    <source>
        <dbReference type="Proteomes" id="UP001642409"/>
    </source>
</evidence>
<sequence>MIFAVTISQVRSVKWNPEASFVSYQYSKDDVLDLVECDQNVYQVMKDGTVQMRGMKYGLLNKESFEFVKLDISSVSRVFCVKNNFFWYLTKSGQLMAEDDVENGKLKFALFAEHVLDVQSRKNTIFILTTEGLFVEGDCSDFICGVEDTDSENLIQIDFTTQFTSPIVSFRLHDQSDNDGTINLFLYLENGDVYLTGKPDDFPIAQNSVPIRKIGSRFKSAYLGKNEKFVQIFVLYYLKGTDLMMFSNVLSPTEQLLHTGVLDVTYIKGQLVLLKENVEIFYEDSQKNEGVDLYCQTIPSDTLCIKKEEYTFDQVTDCLNDSPETVCKLTECANGKICDFALDCQSNATCWALWCQQSYQITKHTPQCYTHYQNITITVPDSKNSFFRGMYIQRQESTERSQQQQSFIRRRRRYSYRCMCCCIRINFNHRYCSNEEKASRRISNHSRVSG</sequence>
<gene>
    <name evidence="1" type="ORF">HINF_LOCUS13369</name>
    <name evidence="2" type="ORF">HINF_LOCUS26565</name>
</gene>
<dbReference type="InterPro" id="IPR009091">
    <property type="entry name" value="RCC1/BLIP-II"/>
</dbReference>
<reference evidence="2 3" key="2">
    <citation type="submission" date="2024-07" db="EMBL/GenBank/DDBJ databases">
        <authorList>
            <person name="Akdeniz Z."/>
        </authorList>
    </citation>
    <scope>NUCLEOTIDE SEQUENCE [LARGE SCALE GENOMIC DNA]</scope>
</reference>
<dbReference type="EMBL" id="CATOUU010000347">
    <property type="protein sequence ID" value="CAI9925724.1"/>
    <property type="molecule type" value="Genomic_DNA"/>
</dbReference>
<dbReference type="EMBL" id="CAXDID020000081">
    <property type="protein sequence ID" value="CAL6018642.1"/>
    <property type="molecule type" value="Genomic_DNA"/>
</dbReference>
<name>A0AA86NTZ5_9EUKA</name>
<proteinExistence type="predicted"/>
<evidence type="ECO:0000313" key="1">
    <source>
        <dbReference type="EMBL" id="CAI9925724.1"/>
    </source>
</evidence>